<dbReference type="AlphaFoldDB" id="A0A1E4U360"/>
<name>A0A1E4U360_PACTA</name>
<dbReference type="STRING" id="669874.A0A1E4U360"/>
<dbReference type="GO" id="GO:0071011">
    <property type="term" value="C:precatalytic spliceosome"/>
    <property type="evidence" value="ECO:0007669"/>
    <property type="project" value="TreeGrafter"/>
</dbReference>
<protein>
    <recommendedName>
        <fullName evidence="3">Splicing factor subunit</fullName>
    </recommendedName>
</protein>
<dbReference type="EMBL" id="KV454011">
    <property type="protein sequence ID" value="ODV98445.1"/>
    <property type="molecule type" value="Genomic_DNA"/>
</dbReference>
<keyword evidence="2" id="KW-1185">Reference proteome</keyword>
<dbReference type="GO" id="GO:0000398">
    <property type="term" value="P:mRNA splicing, via spliceosome"/>
    <property type="evidence" value="ECO:0007669"/>
    <property type="project" value="TreeGrafter"/>
</dbReference>
<dbReference type="GO" id="GO:0005686">
    <property type="term" value="C:U2 snRNP"/>
    <property type="evidence" value="ECO:0007669"/>
    <property type="project" value="TreeGrafter"/>
</dbReference>
<dbReference type="InterPro" id="IPR009846">
    <property type="entry name" value="SF3b5/RDS3-10"/>
</dbReference>
<dbReference type="Pfam" id="PF07189">
    <property type="entry name" value="SF3b10"/>
    <property type="match status" value="1"/>
</dbReference>
<reference evidence="2" key="1">
    <citation type="submission" date="2016-05" db="EMBL/GenBank/DDBJ databases">
        <title>Comparative genomics of biotechnologically important yeasts.</title>
        <authorList>
            <consortium name="DOE Joint Genome Institute"/>
            <person name="Riley R."/>
            <person name="Haridas S."/>
            <person name="Wolfe K.H."/>
            <person name="Lopes M.R."/>
            <person name="Hittinger C.T."/>
            <person name="Goker M."/>
            <person name="Salamov A."/>
            <person name="Wisecaver J."/>
            <person name="Long T.M."/>
            <person name="Aerts A.L."/>
            <person name="Barry K."/>
            <person name="Choi C."/>
            <person name="Clum A."/>
            <person name="Coughlan A.Y."/>
            <person name="Deshpande S."/>
            <person name="Douglass A.P."/>
            <person name="Hanson S.J."/>
            <person name="Klenk H.-P."/>
            <person name="Labutti K."/>
            <person name="Lapidus A."/>
            <person name="Lindquist E."/>
            <person name="Lipzen A."/>
            <person name="Meier-Kolthoff J.P."/>
            <person name="Ohm R.A."/>
            <person name="Otillar R.P."/>
            <person name="Pangilinan J."/>
            <person name="Peng Y."/>
            <person name="Rokas A."/>
            <person name="Rosa C.A."/>
            <person name="Scheuner C."/>
            <person name="Sibirny A.A."/>
            <person name="Slot J.C."/>
            <person name="Stielow J.B."/>
            <person name="Sun H."/>
            <person name="Kurtzman C.P."/>
            <person name="Blackwell M."/>
            <person name="Grigoriev I.V."/>
            <person name="Jeffries T.W."/>
        </authorList>
    </citation>
    <scope>NUCLEOTIDE SEQUENCE [LARGE SCALE GENOMIC DNA]</scope>
    <source>
        <strain evidence="2">NRRL Y-2460</strain>
    </source>
</reference>
<gene>
    <name evidence="1" type="ORF">PACTADRAFT_922</name>
</gene>
<accession>A0A1E4U360</accession>
<proteinExistence type="predicted"/>
<organism evidence="1 2">
    <name type="scientific">Pachysolen tannophilus NRRL Y-2460</name>
    <dbReference type="NCBI Taxonomy" id="669874"/>
    <lineage>
        <taxon>Eukaryota</taxon>
        <taxon>Fungi</taxon>
        <taxon>Dikarya</taxon>
        <taxon>Ascomycota</taxon>
        <taxon>Saccharomycotina</taxon>
        <taxon>Pichiomycetes</taxon>
        <taxon>Pachysolenaceae</taxon>
        <taxon>Pachysolen</taxon>
    </lineage>
</organism>
<evidence type="ECO:0000313" key="1">
    <source>
        <dbReference type="EMBL" id="ODV98445.1"/>
    </source>
</evidence>
<dbReference type="OrthoDB" id="274726at2759"/>
<dbReference type="PANTHER" id="PTHR20978">
    <property type="entry name" value="SPLICING FACTOR 3B SUBUNIT 5"/>
    <property type="match status" value="1"/>
</dbReference>
<dbReference type="PANTHER" id="PTHR20978:SF0">
    <property type="entry name" value="SPLICING FACTOR 3B SUBUNIT 5"/>
    <property type="match status" value="1"/>
</dbReference>
<evidence type="ECO:0008006" key="3">
    <source>
        <dbReference type="Google" id="ProtNLM"/>
    </source>
</evidence>
<sequence length="82" mass="9774">MVIREQQLYENLKTKYIGLGNTDTTREEWMDNVYRDTYANMVMHNPELHHLSIVLNKPQLLTRMSMIEKMVQPVQGQKQQKP</sequence>
<evidence type="ECO:0000313" key="2">
    <source>
        <dbReference type="Proteomes" id="UP000094236"/>
    </source>
</evidence>
<dbReference type="Proteomes" id="UP000094236">
    <property type="component" value="Unassembled WGS sequence"/>
</dbReference>